<dbReference type="SMART" id="SM00530">
    <property type="entry name" value="HTH_XRE"/>
    <property type="match status" value="1"/>
</dbReference>
<dbReference type="InterPro" id="IPR010982">
    <property type="entry name" value="Lambda_DNA-bd_dom_sf"/>
</dbReference>
<dbReference type="OrthoDB" id="3626060at2"/>
<dbReference type="InterPro" id="IPR001387">
    <property type="entry name" value="Cro/C1-type_HTH"/>
</dbReference>
<comment type="caution">
    <text evidence="2">The sequence shown here is derived from an EMBL/GenBank/DDBJ whole genome shotgun (WGS) entry which is preliminary data.</text>
</comment>
<proteinExistence type="predicted"/>
<keyword evidence="3" id="KW-1185">Reference proteome</keyword>
<dbReference type="GO" id="GO:0003677">
    <property type="term" value="F:DNA binding"/>
    <property type="evidence" value="ECO:0007669"/>
    <property type="project" value="InterPro"/>
</dbReference>
<dbReference type="EMBL" id="SLWS01000002">
    <property type="protein sequence ID" value="TCO62512.1"/>
    <property type="molecule type" value="Genomic_DNA"/>
</dbReference>
<organism evidence="2 3">
    <name type="scientific">Actinocrispum wychmicini</name>
    <dbReference type="NCBI Taxonomy" id="1213861"/>
    <lineage>
        <taxon>Bacteria</taxon>
        <taxon>Bacillati</taxon>
        <taxon>Actinomycetota</taxon>
        <taxon>Actinomycetes</taxon>
        <taxon>Pseudonocardiales</taxon>
        <taxon>Pseudonocardiaceae</taxon>
        <taxon>Actinocrispum</taxon>
    </lineage>
</organism>
<feature type="domain" description="HTH cro/C1-type" evidence="1">
    <location>
        <begin position="16"/>
        <end position="72"/>
    </location>
</feature>
<dbReference type="PROSITE" id="PS50943">
    <property type="entry name" value="HTH_CROC1"/>
    <property type="match status" value="1"/>
</dbReference>
<protein>
    <submittedName>
        <fullName evidence="2">Helix-turn-helix protein</fullName>
    </submittedName>
</protein>
<evidence type="ECO:0000313" key="3">
    <source>
        <dbReference type="Proteomes" id="UP000295680"/>
    </source>
</evidence>
<dbReference type="CDD" id="cd00093">
    <property type="entry name" value="HTH_XRE"/>
    <property type="match status" value="1"/>
</dbReference>
<reference evidence="2 3" key="1">
    <citation type="submission" date="2019-03" db="EMBL/GenBank/DDBJ databases">
        <title>Genomic Encyclopedia of Type Strains, Phase IV (KMG-IV): sequencing the most valuable type-strain genomes for metagenomic binning, comparative biology and taxonomic classification.</title>
        <authorList>
            <person name="Goeker M."/>
        </authorList>
    </citation>
    <scope>NUCLEOTIDE SEQUENCE [LARGE SCALE GENOMIC DNA]</scope>
    <source>
        <strain evidence="2 3">DSM 45934</strain>
    </source>
</reference>
<dbReference type="SUPFAM" id="SSF47413">
    <property type="entry name" value="lambda repressor-like DNA-binding domains"/>
    <property type="match status" value="1"/>
</dbReference>
<dbReference type="RefSeq" id="WP_132114333.1">
    <property type="nucleotide sequence ID" value="NZ_SLWS01000002.1"/>
</dbReference>
<sequence length="178" mass="20379">MLFDVAVYQRVLGDEIRRLRKKRGLTRKQLNRRLQSEISLQTLATYELGTRQCSVVRFVEICVALDEQPHELIARVHERVFTDSPRGRVRLDLRQVVRDDHEELLPLRRWARGRLDTYPNANAAEVHLDFAALEQLASLCGLDTVELIALLRRIGGAAPEPVAYSPFSNGHDPNDEDD</sequence>
<dbReference type="AlphaFoldDB" id="A0A4R2JU13"/>
<dbReference type="Proteomes" id="UP000295680">
    <property type="component" value="Unassembled WGS sequence"/>
</dbReference>
<gene>
    <name evidence="2" type="ORF">EV192_102650</name>
</gene>
<dbReference type="Gene3D" id="1.10.260.40">
    <property type="entry name" value="lambda repressor-like DNA-binding domains"/>
    <property type="match status" value="1"/>
</dbReference>
<name>A0A4R2JU13_9PSEU</name>
<accession>A0A4R2JU13</accession>
<evidence type="ECO:0000259" key="1">
    <source>
        <dbReference type="PROSITE" id="PS50943"/>
    </source>
</evidence>
<dbReference type="Pfam" id="PF13560">
    <property type="entry name" value="HTH_31"/>
    <property type="match status" value="1"/>
</dbReference>
<evidence type="ECO:0000313" key="2">
    <source>
        <dbReference type="EMBL" id="TCO62512.1"/>
    </source>
</evidence>